<dbReference type="EMBL" id="CM015726">
    <property type="protein sequence ID" value="KAF3700190.1"/>
    <property type="molecule type" value="Genomic_DNA"/>
</dbReference>
<reference evidence="2 3" key="1">
    <citation type="submission" date="2019-02" db="EMBL/GenBank/DDBJ databases">
        <title>Opniocepnalus argus genome.</title>
        <authorList>
            <person name="Zhou C."/>
            <person name="Xiao S."/>
        </authorList>
    </citation>
    <scope>NUCLEOTIDE SEQUENCE [LARGE SCALE GENOMIC DNA]</scope>
    <source>
        <strain evidence="2">OARG1902GOOAL</strain>
        <tissue evidence="2">Muscle</tissue>
    </source>
</reference>
<feature type="region of interest" description="Disordered" evidence="1">
    <location>
        <begin position="1"/>
        <end position="30"/>
    </location>
</feature>
<protein>
    <submittedName>
        <fullName evidence="2">Uncharacterized protein</fullName>
    </submittedName>
</protein>
<organism evidence="2 3">
    <name type="scientific">Channa argus</name>
    <name type="common">Northern snakehead</name>
    <name type="synonym">Ophicephalus argus</name>
    <dbReference type="NCBI Taxonomy" id="215402"/>
    <lineage>
        <taxon>Eukaryota</taxon>
        <taxon>Metazoa</taxon>
        <taxon>Chordata</taxon>
        <taxon>Craniata</taxon>
        <taxon>Vertebrata</taxon>
        <taxon>Euteleostomi</taxon>
        <taxon>Actinopterygii</taxon>
        <taxon>Neopterygii</taxon>
        <taxon>Teleostei</taxon>
        <taxon>Neoteleostei</taxon>
        <taxon>Acanthomorphata</taxon>
        <taxon>Anabantaria</taxon>
        <taxon>Anabantiformes</taxon>
        <taxon>Channoidei</taxon>
        <taxon>Channidae</taxon>
        <taxon>Channa</taxon>
    </lineage>
</organism>
<accession>A0A6G1QC02</accession>
<evidence type="ECO:0000256" key="1">
    <source>
        <dbReference type="SAM" id="MobiDB-lite"/>
    </source>
</evidence>
<dbReference type="AlphaFoldDB" id="A0A6G1QC02"/>
<reference evidence="3" key="2">
    <citation type="submission" date="2019-02" db="EMBL/GenBank/DDBJ databases">
        <title>Opniocepnalus argus Var Kimnra genome.</title>
        <authorList>
            <person name="Zhou C."/>
            <person name="Xiao S."/>
        </authorList>
    </citation>
    <scope>NUCLEOTIDE SEQUENCE [LARGE SCALE GENOMIC DNA]</scope>
</reference>
<keyword evidence="3" id="KW-1185">Reference proteome</keyword>
<dbReference type="Proteomes" id="UP000503349">
    <property type="component" value="Chromosome 15"/>
</dbReference>
<sequence length="67" mass="7132">MTDHPESPQPVDSDVSIQVVPPTPQTSTVYTPTIQMTPEAGQWLTPSMEELASTSVTNVLIVAEPGP</sequence>
<gene>
    <name evidence="2" type="ORF">EXN66_Car015877</name>
</gene>
<evidence type="ECO:0000313" key="3">
    <source>
        <dbReference type="Proteomes" id="UP000503349"/>
    </source>
</evidence>
<name>A0A6G1QC02_CHAAH</name>
<proteinExistence type="predicted"/>
<evidence type="ECO:0000313" key="2">
    <source>
        <dbReference type="EMBL" id="KAF3700190.1"/>
    </source>
</evidence>